<keyword evidence="3 6" id="KW-0812">Transmembrane</keyword>
<dbReference type="GO" id="GO:0015171">
    <property type="term" value="F:amino acid transmembrane transporter activity"/>
    <property type="evidence" value="ECO:0007669"/>
    <property type="project" value="TreeGrafter"/>
</dbReference>
<dbReference type="GO" id="GO:0033228">
    <property type="term" value="P:cysteine export across plasma membrane"/>
    <property type="evidence" value="ECO:0007669"/>
    <property type="project" value="TreeGrafter"/>
</dbReference>
<dbReference type="GO" id="GO:0005886">
    <property type="term" value="C:plasma membrane"/>
    <property type="evidence" value="ECO:0007669"/>
    <property type="project" value="UniProtKB-SubCell"/>
</dbReference>
<dbReference type="RefSeq" id="WP_160588737.1">
    <property type="nucleotide sequence ID" value="NZ_BMHN01000001.1"/>
</dbReference>
<dbReference type="EMBL" id="WXYQ01000011">
    <property type="protein sequence ID" value="NBG96704.1"/>
    <property type="molecule type" value="Genomic_DNA"/>
</dbReference>
<dbReference type="OrthoDB" id="9812084at2"/>
<name>A0A845QE81_9HYPH</name>
<reference evidence="7 8" key="1">
    <citation type="journal article" date="2016" name="Int. J. Syst. Evol. Microbiol.">
        <title>Pyruvatibacter mobilis gen. nov., sp. nov., a marine bacterium from the culture broth of Picochlorum sp. 122.</title>
        <authorList>
            <person name="Wang G."/>
            <person name="Tang M."/>
            <person name="Wu H."/>
            <person name="Dai S."/>
            <person name="Li T."/>
            <person name="Chen C."/>
            <person name="He H."/>
            <person name="Fan J."/>
            <person name="Xiang W."/>
            <person name="Li X."/>
        </authorList>
    </citation>
    <scope>NUCLEOTIDE SEQUENCE [LARGE SCALE GENOMIC DNA]</scope>
    <source>
        <strain evidence="7 8">GYP-11</strain>
    </source>
</reference>
<keyword evidence="8" id="KW-1185">Reference proteome</keyword>
<keyword evidence="5 6" id="KW-0472">Membrane</keyword>
<comment type="subcellular location">
    <subcellularLocation>
        <location evidence="1">Cell membrane</location>
        <topology evidence="1">Multi-pass membrane protein</topology>
    </subcellularLocation>
</comment>
<evidence type="ECO:0000256" key="6">
    <source>
        <dbReference type="SAM" id="Phobius"/>
    </source>
</evidence>
<evidence type="ECO:0000256" key="1">
    <source>
        <dbReference type="ARBA" id="ARBA00004651"/>
    </source>
</evidence>
<dbReference type="Proteomes" id="UP000470384">
    <property type="component" value="Unassembled WGS sequence"/>
</dbReference>
<evidence type="ECO:0000256" key="5">
    <source>
        <dbReference type="ARBA" id="ARBA00023136"/>
    </source>
</evidence>
<evidence type="ECO:0000256" key="2">
    <source>
        <dbReference type="ARBA" id="ARBA00022475"/>
    </source>
</evidence>
<feature type="transmembrane region" description="Helical" evidence="6">
    <location>
        <begin position="178"/>
        <end position="197"/>
    </location>
</feature>
<dbReference type="AlphaFoldDB" id="A0A845QE81"/>
<comment type="caution">
    <text evidence="7">The sequence shown here is derived from an EMBL/GenBank/DDBJ whole genome shotgun (WGS) entry which is preliminary data.</text>
</comment>
<dbReference type="Pfam" id="PF01810">
    <property type="entry name" value="LysE"/>
    <property type="match status" value="1"/>
</dbReference>
<dbReference type="PANTHER" id="PTHR30086:SF20">
    <property type="entry name" value="ARGININE EXPORTER PROTEIN ARGO-RELATED"/>
    <property type="match status" value="1"/>
</dbReference>
<evidence type="ECO:0000313" key="7">
    <source>
        <dbReference type="EMBL" id="NBG96704.1"/>
    </source>
</evidence>
<accession>A0A845QE81</accession>
<dbReference type="InterPro" id="IPR001123">
    <property type="entry name" value="LeuE-type"/>
</dbReference>
<dbReference type="GeneID" id="300653790"/>
<feature type="transmembrane region" description="Helical" evidence="6">
    <location>
        <begin position="42"/>
        <end position="65"/>
    </location>
</feature>
<evidence type="ECO:0000256" key="3">
    <source>
        <dbReference type="ARBA" id="ARBA00022692"/>
    </source>
</evidence>
<organism evidence="7 8">
    <name type="scientific">Pyruvatibacter mobilis</name>
    <dbReference type="NCBI Taxonomy" id="1712261"/>
    <lineage>
        <taxon>Bacteria</taxon>
        <taxon>Pseudomonadati</taxon>
        <taxon>Pseudomonadota</taxon>
        <taxon>Alphaproteobacteria</taxon>
        <taxon>Hyphomicrobiales</taxon>
        <taxon>Parvibaculaceae</taxon>
        <taxon>Pyruvatibacter</taxon>
    </lineage>
</organism>
<dbReference type="PANTHER" id="PTHR30086">
    <property type="entry name" value="ARGININE EXPORTER PROTEIN ARGO"/>
    <property type="match status" value="1"/>
</dbReference>
<keyword evidence="2" id="KW-1003">Cell membrane</keyword>
<feature type="transmembrane region" description="Helical" evidence="6">
    <location>
        <begin position="70"/>
        <end position="88"/>
    </location>
</feature>
<protein>
    <submittedName>
        <fullName evidence="7">LysE family transporter</fullName>
    </submittedName>
</protein>
<feature type="transmembrane region" description="Helical" evidence="6">
    <location>
        <begin position="141"/>
        <end position="166"/>
    </location>
</feature>
<evidence type="ECO:0000256" key="4">
    <source>
        <dbReference type="ARBA" id="ARBA00022989"/>
    </source>
</evidence>
<sequence>MNWDLLGAAALFGLVVAGTPGPANLSLMTMGATVGFRRSQRYLMGIWAGGLAVTALVGLGVGALLQAEPVIYRVLQLAGFFYICWLAWQLAGMTGSGRTEAAQPSFWAGAVLHPINPKAYVMNVTAFASFTAPGMAYGLQAVMTGVTLALVMVFCTTSWTLGGDVLRHWLTQARYAAVLRRGLAVAMVASVGVPMLLS</sequence>
<keyword evidence="4 6" id="KW-1133">Transmembrane helix</keyword>
<gene>
    <name evidence="7" type="ORF">GTQ45_13265</name>
</gene>
<proteinExistence type="predicted"/>
<evidence type="ECO:0000313" key="8">
    <source>
        <dbReference type="Proteomes" id="UP000470384"/>
    </source>
</evidence>